<comment type="similarity">
    <text evidence="2 6">Belongs to the peptidase M24B family.</text>
</comment>
<evidence type="ECO:0000259" key="7">
    <source>
        <dbReference type="Pfam" id="PF00557"/>
    </source>
</evidence>
<organism evidence="10 11">
    <name type="scientific">Dispira parvispora</name>
    <dbReference type="NCBI Taxonomy" id="1520584"/>
    <lineage>
        <taxon>Eukaryota</taxon>
        <taxon>Fungi</taxon>
        <taxon>Fungi incertae sedis</taxon>
        <taxon>Zoopagomycota</taxon>
        <taxon>Kickxellomycotina</taxon>
        <taxon>Dimargaritomycetes</taxon>
        <taxon>Dimargaritales</taxon>
        <taxon>Dimargaritaceae</taxon>
        <taxon>Dispira</taxon>
    </lineage>
</organism>
<dbReference type="EMBL" id="JANBPY010000008">
    <property type="protein sequence ID" value="KAJ1970024.1"/>
    <property type="molecule type" value="Genomic_DNA"/>
</dbReference>
<evidence type="ECO:0000256" key="6">
    <source>
        <dbReference type="RuleBase" id="RU000590"/>
    </source>
</evidence>
<feature type="domain" description="Creatinase N-terminal" evidence="8">
    <location>
        <begin position="17"/>
        <end position="153"/>
    </location>
</feature>
<dbReference type="InterPro" id="IPR001131">
    <property type="entry name" value="Peptidase_M24B_aminopep-P_CS"/>
</dbReference>
<dbReference type="InterPro" id="IPR000587">
    <property type="entry name" value="Creatinase_N"/>
</dbReference>
<evidence type="ECO:0000256" key="4">
    <source>
        <dbReference type="ARBA" id="ARBA00022801"/>
    </source>
</evidence>
<dbReference type="InterPro" id="IPR029149">
    <property type="entry name" value="Creatin/AminoP/Spt16_N"/>
</dbReference>
<gene>
    <name evidence="10" type="ORF">IWQ62_000229</name>
</gene>
<evidence type="ECO:0000259" key="8">
    <source>
        <dbReference type="Pfam" id="PF01321"/>
    </source>
</evidence>
<dbReference type="InterPro" id="IPR032416">
    <property type="entry name" value="Peptidase_M24_C"/>
</dbReference>
<keyword evidence="4" id="KW-0378">Hydrolase</keyword>
<dbReference type="Pfam" id="PF01321">
    <property type="entry name" value="Creatinase_N"/>
    <property type="match status" value="1"/>
</dbReference>
<dbReference type="Proteomes" id="UP001150925">
    <property type="component" value="Unassembled WGS sequence"/>
</dbReference>
<dbReference type="Pfam" id="PF00557">
    <property type="entry name" value="Peptidase_M24"/>
    <property type="match status" value="1"/>
</dbReference>
<keyword evidence="11" id="KW-1185">Reference proteome</keyword>
<protein>
    <submittedName>
        <fullName evidence="10">Uncharacterized protein</fullName>
    </submittedName>
</protein>
<dbReference type="InterPro" id="IPR050422">
    <property type="entry name" value="X-Pro_aminopeptidase_P"/>
</dbReference>
<name>A0A9W8AYT2_9FUNG</name>
<evidence type="ECO:0000313" key="11">
    <source>
        <dbReference type="Proteomes" id="UP001150925"/>
    </source>
</evidence>
<proteinExistence type="inferred from homology"/>
<keyword evidence="3 6" id="KW-0479">Metal-binding</keyword>
<dbReference type="AlphaFoldDB" id="A0A9W8AYT2"/>
<dbReference type="GO" id="GO:0070006">
    <property type="term" value="F:metalloaminopeptidase activity"/>
    <property type="evidence" value="ECO:0007669"/>
    <property type="project" value="InterPro"/>
</dbReference>
<evidence type="ECO:0000313" key="10">
    <source>
        <dbReference type="EMBL" id="KAJ1970024.1"/>
    </source>
</evidence>
<dbReference type="Pfam" id="PF16189">
    <property type="entry name" value="Creatinase_N_2"/>
    <property type="match status" value="1"/>
</dbReference>
<dbReference type="InterPro" id="IPR033740">
    <property type="entry name" value="Pept_M24B"/>
</dbReference>
<feature type="domain" description="Peptidase M24 C-terminal" evidence="9">
    <location>
        <begin position="556"/>
        <end position="618"/>
    </location>
</feature>
<dbReference type="FunFam" id="3.90.230.10:FF:000007">
    <property type="entry name" value="Xaa-Pro aminopeptidase P"/>
    <property type="match status" value="1"/>
</dbReference>
<dbReference type="Gene3D" id="3.40.350.10">
    <property type="entry name" value="Creatinase/prolidase N-terminal domain"/>
    <property type="match status" value="2"/>
</dbReference>
<sequence length="618" mass="68898">MTKTPVAAEGVVSTTHRLEALRALMREKDLNLQAYVVPSEDAHQSEYIAASDARRAYISGFTGSAGCAVVELDKASMFTDGRYFLQARQQMDSNWALMKQGLPGVPTWPIYLQSHLPAGSRIGIDPTLIAYPEAKALKEELAQVGSTLVPVAENLVDRIWSDRPPVPHQEVFALSTKYSGQAHSEKIDKLRQSLRENNAYGFVVSALDEIAWLFNLRGSDITFNPVFLSYALITHESVVLYVEEKKLSKETRAHLGDSITLKPYQAIFQDLSNAVPALQSANQNLQAGMGVSWALVQSVGEDRIETIPSPIMNAKAIKNSTELQGMRQAHIRDAVALINYFAWLEDQLLFQGKDGKISETDGADQLEKLRQQQEHCVGLSFDTISSVGANGAIIHYKPERGSDSMINLRELYLCDSGGQYYDGTTDVTRTLHFGNPTAWQRECYTRVLQGHIALDTVVFPAGTTGYLLDPLARRPLWAVGLDYRHGTGHGVGSFLNVHEGPHGIGTRGTYNTTPLEPGMTVTNEPGYYEDGKFGIRLENVMLVVEADSPHKFGHINYLQFEHVTLVPMQRKMIQVSMLSDEERRWVNEYHCKCVEKLSPHMDKDSLGYQWLQRETAPL</sequence>
<dbReference type="GO" id="GO:0046872">
    <property type="term" value="F:metal ion binding"/>
    <property type="evidence" value="ECO:0007669"/>
    <property type="project" value="UniProtKB-KW"/>
</dbReference>
<dbReference type="CDD" id="cd01085">
    <property type="entry name" value="APP"/>
    <property type="match status" value="1"/>
</dbReference>
<evidence type="ECO:0000259" key="9">
    <source>
        <dbReference type="Pfam" id="PF16188"/>
    </source>
</evidence>
<evidence type="ECO:0000256" key="1">
    <source>
        <dbReference type="ARBA" id="ARBA00001936"/>
    </source>
</evidence>
<dbReference type="GO" id="GO:0005737">
    <property type="term" value="C:cytoplasm"/>
    <property type="evidence" value="ECO:0007669"/>
    <property type="project" value="UniProtKB-ARBA"/>
</dbReference>
<dbReference type="InterPro" id="IPR036005">
    <property type="entry name" value="Creatinase/aminopeptidase-like"/>
</dbReference>
<dbReference type="Pfam" id="PF16188">
    <property type="entry name" value="Peptidase_M24_C"/>
    <property type="match status" value="1"/>
</dbReference>
<evidence type="ECO:0000256" key="5">
    <source>
        <dbReference type="ARBA" id="ARBA00023211"/>
    </source>
</evidence>
<dbReference type="SUPFAM" id="SSF53092">
    <property type="entry name" value="Creatinase/prolidase N-terminal domain"/>
    <property type="match status" value="1"/>
</dbReference>
<dbReference type="FunFam" id="3.40.350.10:FF:000003">
    <property type="entry name" value="Xaa-pro aminopeptidase P"/>
    <property type="match status" value="1"/>
</dbReference>
<dbReference type="PANTHER" id="PTHR43763:SF6">
    <property type="entry name" value="XAA-PRO AMINOPEPTIDASE 1"/>
    <property type="match status" value="1"/>
</dbReference>
<dbReference type="PANTHER" id="PTHR43763">
    <property type="entry name" value="XAA-PRO AMINOPEPTIDASE 1"/>
    <property type="match status" value="1"/>
</dbReference>
<reference evidence="10" key="1">
    <citation type="submission" date="2022-07" db="EMBL/GenBank/DDBJ databases">
        <title>Phylogenomic reconstructions and comparative analyses of Kickxellomycotina fungi.</title>
        <authorList>
            <person name="Reynolds N.K."/>
            <person name="Stajich J.E."/>
            <person name="Barry K."/>
            <person name="Grigoriev I.V."/>
            <person name="Crous P."/>
            <person name="Smith M.E."/>
        </authorList>
    </citation>
    <scope>NUCLEOTIDE SEQUENCE</scope>
    <source>
        <strain evidence="10">RSA 1196</strain>
    </source>
</reference>
<dbReference type="Gene3D" id="3.90.230.10">
    <property type="entry name" value="Creatinase/methionine aminopeptidase superfamily"/>
    <property type="match status" value="1"/>
</dbReference>
<comment type="cofactor">
    <cofactor evidence="1">
        <name>Mn(2+)</name>
        <dbReference type="ChEBI" id="CHEBI:29035"/>
    </cofactor>
</comment>
<dbReference type="InterPro" id="IPR000994">
    <property type="entry name" value="Pept_M24"/>
</dbReference>
<keyword evidence="5" id="KW-0464">Manganese</keyword>
<evidence type="ECO:0000256" key="3">
    <source>
        <dbReference type="ARBA" id="ARBA00022723"/>
    </source>
</evidence>
<dbReference type="OrthoDB" id="9995434at2759"/>
<accession>A0A9W8AYT2</accession>
<comment type="caution">
    <text evidence="10">The sequence shown here is derived from an EMBL/GenBank/DDBJ whole genome shotgun (WGS) entry which is preliminary data.</text>
</comment>
<dbReference type="SUPFAM" id="SSF55920">
    <property type="entry name" value="Creatinase/aminopeptidase"/>
    <property type="match status" value="1"/>
</dbReference>
<dbReference type="PROSITE" id="PS00491">
    <property type="entry name" value="PROLINE_PEPTIDASE"/>
    <property type="match status" value="1"/>
</dbReference>
<feature type="domain" description="Peptidase M24" evidence="7">
    <location>
        <begin position="325"/>
        <end position="545"/>
    </location>
</feature>
<evidence type="ECO:0000256" key="2">
    <source>
        <dbReference type="ARBA" id="ARBA00008766"/>
    </source>
</evidence>